<feature type="region of interest" description="Disordered" evidence="1">
    <location>
        <begin position="1"/>
        <end position="41"/>
    </location>
</feature>
<sequence length="97" mass="10720">MAASPESSRLLQVSQWSQSAQPVSSPHPLTSLPGRNDSDAAPRLLQENQKYLSQLTNLMQEAADEQAKSIVSNTKDRRPSARWSGIVQPHVTRENPD</sequence>
<dbReference type="SMART" id="SM01239">
    <property type="entry name" value="IKKbetaNEMObind"/>
    <property type="match status" value="1"/>
</dbReference>
<dbReference type="InterPro" id="IPR022007">
    <property type="entry name" value="IKKbetaNEMObind"/>
</dbReference>
<gene>
    <name evidence="3" type="ORF">XENOCAPTIV_030057</name>
</gene>
<name>A0ABV0RVT7_9TELE</name>
<reference evidence="3 4" key="1">
    <citation type="submission" date="2021-06" db="EMBL/GenBank/DDBJ databases">
        <authorList>
            <person name="Palmer J.M."/>
        </authorList>
    </citation>
    <scope>NUCLEOTIDE SEQUENCE [LARGE SCALE GENOMIC DNA]</scope>
    <source>
        <strain evidence="3 4">XC_2019</strain>
        <tissue evidence="3">Muscle</tissue>
    </source>
</reference>
<organism evidence="3 4">
    <name type="scientific">Xenoophorus captivus</name>
    <dbReference type="NCBI Taxonomy" id="1517983"/>
    <lineage>
        <taxon>Eukaryota</taxon>
        <taxon>Metazoa</taxon>
        <taxon>Chordata</taxon>
        <taxon>Craniata</taxon>
        <taxon>Vertebrata</taxon>
        <taxon>Euteleostomi</taxon>
        <taxon>Actinopterygii</taxon>
        <taxon>Neopterygii</taxon>
        <taxon>Teleostei</taxon>
        <taxon>Neoteleostei</taxon>
        <taxon>Acanthomorphata</taxon>
        <taxon>Ovalentaria</taxon>
        <taxon>Atherinomorphae</taxon>
        <taxon>Cyprinodontiformes</taxon>
        <taxon>Goodeidae</taxon>
        <taxon>Xenoophorus</taxon>
    </lineage>
</organism>
<accession>A0ABV0RVT7</accession>
<dbReference type="EMBL" id="JAHRIN010059721">
    <property type="protein sequence ID" value="MEQ2212389.1"/>
    <property type="molecule type" value="Genomic_DNA"/>
</dbReference>
<evidence type="ECO:0000259" key="2">
    <source>
        <dbReference type="SMART" id="SM01239"/>
    </source>
</evidence>
<proteinExistence type="predicted"/>
<evidence type="ECO:0000313" key="3">
    <source>
        <dbReference type="EMBL" id="MEQ2212389.1"/>
    </source>
</evidence>
<evidence type="ECO:0000313" key="4">
    <source>
        <dbReference type="Proteomes" id="UP001434883"/>
    </source>
</evidence>
<feature type="region of interest" description="Disordered" evidence="1">
    <location>
        <begin position="62"/>
        <end position="97"/>
    </location>
</feature>
<keyword evidence="4" id="KW-1185">Reference proteome</keyword>
<dbReference type="Proteomes" id="UP001434883">
    <property type="component" value="Unassembled WGS sequence"/>
</dbReference>
<feature type="compositionally biased region" description="Polar residues" evidence="1">
    <location>
        <begin position="1"/>
        <end position="28"/>
    </location>
</feature>
<feature type="domain" description="I-kappa-kinase-beta NEMO binding" evidence="2">
    <location>
        <begin position="41"/>
        <end position="74"/>
    </location>
</feature>
<evidence type="ECO:0000256" key="1">
    <source>
        <dbReference type="SAM" id="MobiDB-lite"/>
    </source>
</evidence>
<protein>
    <recommendedName>
        <fullName evidence="2">I-kappa-kinase-beta NEMO binding domain-containing protein</fullName>
    </recommendedName>
</protein>
<dbReference type="Pfam" id="PF12179">
    <property type="entry name" value="IKKbetaNEMObind"/>
    <property type="match status" value="1"/>
</dbReference>
<comment type="caution">
    <text evidence="3">The sequence shown here is derived from an EMBL/GenBank/DDBJ whole genome shotgun (WGS) entry which is preliminary data.</text>
</comment>